<dbReference type="PROSITE" id="PS01357">
    <property type="entry name" value="ZF_ZZ_1"/>
    <property type="match status" value="1"/>
</dbReference>
<dbReference type="GO" id="GO:0008270">
    <property type="term" value="F:zinc ion binding"/>
    <property type="evidence" value="ECO:0007669"/>
    <property type="project" value="UniProtKB-KW"/>
</dbReference>
<sequence>MSSKVAIKISFNNSLRQLHVDETTNWVQFSSKVRQVYQIEKIFPLIVTYMDEEGDIISVDTEFEFSDLIKQALVEKRTLRLEVQLQPAVENTEKSSDDGFVKISHVQRQDYDVMTSDPAEETVPSTSSLPSNLLTSKESQQPEAVAASLEGASSESNKTSTSHNEKGKSKVEEPKNPFETLLESFVPMFECVNNHLQDKNFIESLQEILKNNESQHEQLFEKILKNGSHLPFAAFFSDSYKDSCGSHPFQFGKCFTVGESSCNGYNNKENLGKNTNGVKLPWFGVTCDHCNKSNFTGVRFKCKICDDYDLCSDCHGKDKKVHEDHDFKALENFEQYRNYILVEKNLRVLNELGFFDEALNIDLLKRYNGNVNRVVDILFRA</sequence>
<dbReference type="SUPFAM" id="SSF54277">
    <property type="entry name" value="CAD &amp; PB1 domains"/>
    <property type="match status" value="1"/>
</dbReference>
<dbReference type="Gene3D" id="1.10.8.10">
    <property type="entry name" value="DNA helicase RuvA subunit, C-terminal domain"/>
    <property type="match status" value="1"/>
</dbReference>
<reference evidence="9" key="1">
    <citation type="submission" date="2020-05" db="EMBL/GenBank/DDBJ databases">
        <title>Phylogenomic resolution of chytrid fungi.</title>
        <authorList>
            <person name="Stajich J.E."/>
            <person name="Amses K."/>
            <person name="Simmons R."/>
            <person name="Seto K."/>
            <person name="Myers J."/>
            <person name="Bonds A."/>
            <person name="Quandt C.A."/>
            <person name="Barry K."/>
            <person name="Liu P."/>
            <person name="Grigoriev I."/>
            <person name="Longcore J.E."/>
            <person name="James T.Y."/>
        </authorList>
    </citation>
    <scope>NUCLEOTIDE SEQUENCE</scope>
    <source>
        <strain evidence="9">JEL0476</strain>
    </source>
</reference>
<keyword evidence="3" id="KW-0862">Zinc</keyword>
<keyword evidence="10" id="KW-1185">Reference proteome</keyword>
<evidence type="ECO:0000259" key="7">
    <source>
        <dbReference type="PROSITE" id="PS50135"/>
    </source>
</evidence>
<evidence type="ECO:0000313" key="10">
    <source>
        <dbReference type="Proteomes" id="UP001211065"/>
    </source>
</evidence>
<dbReference type="InterPro" id="IPR009060">
    <property type="entry name" value="UBA-like_sf"/>
</dbReference>
<dbReference type="PANTHER" id="PTHR20930">
    <property type="entry name" value="OVARIAN CARCINOMA ANTIGEN CA125-RELATED"/>
    <property type="match status" value="1"/>
</dbReference>
<keyword evidence="2 4" id="KW-0863">Zinc-finger</keyword>
<dbReference type="PANTHER" id="PTHR20930:SF0">
    <property type="entry name" value="PROTEIN ILRUN"/>
    <property type="match status" value="1"/>
</dbReference>
<dbReference type="Proteomes" id="UP001211065">
    <property type="component" value="Unassembled WGS sequence"/>
</dbReference>
<dbReference type="Pfam" id="PF00569">
    <property type="entry name" value="ZZ"/>
    <property type="match status" value="1"/>
</dbReference>
<feature type="compositionally biased region" description="Low complexity" evidence="5">
    <location>
        <begin position="124"/>
        <end position="136"/>
    </location>
</feature>
<name>A0AAD5U795_9FUNG</name>
<protein>
    <recommendedName>
        <fullName evidence="11">ZZ-type domain-containing protein</fullName>
    </recommendedName>
</protein>
<evidence type="ECO:0000256" key="1">
    <source>
        <dbReference type="ARBA" id="ARBA00022723"/>
    </source>
</evidence>
<dbReference type="SUPFAM" id="SSF46934">
    <property type="entry name" value="UBA-like"/>
    <property type="match status" value="1"/>
</dbReference>
<keyword evidence="1" id="KW-0479">Metal-binding</keyword>
<dbReference type="PROSITE" id="PS50135">
    <property type="entry name" value="ZF_ZZ_2"/>
    <property type="match status" value="1"/>
</dbReference>
<dbReference type="SUPFAM" id="SSF57850">
    <property type="entry name" value="RING/U-box"/>
    <property type="match status" value="1"/>
</dbReference>
<dbReference type="PROSITE" id="PS51745">
    <property type="entry name" value="PB1"/>
    <property type="match status" value="1"/>
</dbReference>
<gene>
    <name evidence="9" type="ORF">HK099_003620</name>
</gene>
<dbReference type="PROSITE" id="PS50030">
    <property type="entry name" value="UBA"/>
    <property type="match status" value="1"/>
</dbReference>
<dbReference type="Gene3D" id="3.10.20.90">
    <property type="entry name" value="Phosphatidylinositol 3-kinase Catalytic Subunit, Chain A, domain 1"/>
    <property type="match status" value="1"/>
</dbReference>
<dbReference type="InterPro" id="IPR000270">
    <property type="entry name" value="PB1_dom"/>
</dbReference>
<evidence type="ECO:0000256" key="4">
    <source>
        <dbReference type="PROSITE-ProRule" id="PRU00228"/>
    </source>
</evidence>
<accession>A0AAD5U795</accession>
<feature type="domain" description="PB1" evidence="8">
    <location>
        <begin position="4"/>
        <end position="86"/>
    </location>
</feature>
<feature type="compositionally biased region" description="Polar residues" evidence="5">
    <location>
        <begin position="151"/>
        <end position="162"/>
    </location>
</feature>
<dbReference type="Pfam" id="PF00564">
    <property type="entry name" value="PB1"/>
    <property type="match status" value="1"/>
</dbReference>
<dbReference type="AlphaFoldDB" id="A0AAD5U795"/>
<dbReference type="InterPro" id="IPR053793">
    <property type="entry name" value="PB1-like"/>
</dbReference>
<dbReference type="CDD" id="cd02249">
    <property type="entry name" value="ZZ"/>
    <property type="match status" value="1"/>
</dbReference>
<feature type="compositionally biased region" description="Basic and acidic residues" evidence="5">
    <location>
        <begin position="163"/>
        <end position="175"/>
    </location>
</feature>
<dbReference type="Gene3D" id="3.30.60.90">
    <property type="match status" value="1"/>
</dbReference>
<evidence type="ECO:0000256" key="2">
    <source>
        <dbReference type="ARBA" id="ARBA00022771"/>
    </source>
</evidence>
<organism evidence="9 10">
    <name type="scientific">Clydaea vesicula</name>
    <dbReference type="NCBI Taxonomy" id="447962"/>
    <lineage>
        <taxon>Eukaryota</taxon>
        <taxon>Fungi</taxon>
        <taxon>Fungi incertae sedis</taxon>
        <taxon>Chytridiomycota</taxon>
        <taxon>Chytridiomycota incertae sedis</taxon>
        <taxon>Chytridiomycetes</taxon>
        <taxon>Lobulomycetales</taxon>
        <taxon>Lobulomycetaceae</taxon>
        <taxon>Clydaea</taxon>
    </lineage>
</organism>
<feature type="domain" description="UBA" evidence="6">
    <location>
        <begin position="340"/>
        <end position="381"/>
    </location>
</feature>
<evidence type="ECO:0000313" key="9">
    <source>
        <dbReference type="EMBL" id="KAJ3226997.1"/>
    </source>
</evidence>
<evidence type="ECO:0008006" key="11">
    <source>
        <dbReference type="Google" id="ProtNLM"/>
    </source>
</evidence>
<dbReference type="SMART" id="SM00291">
    <property type="entry name" value="ZnF_ZZ"/>
    <property type="match status" value="1"/>
</dbReference>
<evidence type="ECO:0000259" key="6">
    <source>
        <dbReference type="PROSITE" id="PS50030"/>
    </source>
</evidence>
<evidence type="ECO:0000256" key="5">
    <source>
        <dbReference type="SAM" id="MobiDB-lite"/>
    </source>
</evidence>
<dbReference type="InterPro" id="IPR043145">
    <property type="entry name" value="Znf_ZZ_sf"/>
</dbReference>
<feature type="region of interest" description="Disordered" evidence="5">
    <location>
        <begin position="111"/>
        <end position="175"/>
    </location>
</feature>
<dbReference type="InterPro" id="IPR000433">
    <property type="entry name" value="Znf_ZZ"/>
</dbReference>
<comment type="caution">
    <text evidence="9">The sequence shown here is derived from an EMBL/GenBank/DDBJ whole genome shotgun (WGS) entry which is preliminary data.</text>
</comment>
<evidence type="ECO:0000259" key="8">
    <source>
        <dbReference type="PROSITE" id="PS51745"/>
    </source>
</evidence>
<feature type="domain" description="ZZ-type" evidence="7">
    <location>
        <begin position="282"/>
        <end position="335"/>
    </location>
</feature>
<proteinExistence type="predicted"/>
<evidence type="ECO:0000256" key="3">
    <source>
        <dbReference type="ARBA" id="ARBA00022833"/>
    </source>
</evidence>
<dbReference type="EMBL" id="JADGJW010000024">
    <property type="protein sequence ID" value="KAJ3226997.1"/>
    <property type="molecule type" value="Genomic_DNA"/>
</dbReference>
<dbReference type="SMART" id="SM00666">
    <property type="entry name" value="PB1"/>
    <property type="match status" value="1"/>
</dbReference>
<dbReference type="InterPro" id="IPR015940">
    <property type="entry name" value="UBA"/>
</dbReference>